<dbReference type="HOGENOM" id="CLU_1864004_0_0_11"/>
<sequence>MNEDESLRRYGLRPSSADLPYIREILQAQADLEQHDQDTELMKLCCLQLFNADQLSDVLVIWQAKESSWDAHCSIDVQLLCGAGLNATKAHLEAHGSEDASEALRYLLDCEAAGDFDNFSVVEEARWRANYYLA</sequence>
<organism evidence="1">
    <name type="scientific">Salinispora arenicola (strain CNS-205)</name>
    <dbReference type="NCBI Taxonomy" id="391037"/>
    <lineage>
        <taxon>Bacteria</taxon>
        <taxon>Bacillati</taxon>
        <taxon>Actinomycetota</taxon>
        <taxon>Actinomycetes</taxon>
        <taxon>Micromonosporales</taxon>
        <taxon>Micromonosporaceae</taxon>
        <taxon>Salinispora</taxon>
    </lineage>
</organism>
<accession>A8LZ04</accession>
<evidence type="ECO:0000313" key="1">
    <source>
        <dbReference type="EMBL" id="ABV97867.1"/>
    </source>
</evidence>
<dbReference type="PATRIC" id="fig|391037.6.peg.2014"/>
<dbReference type="KEGG" id="saq:Sare_1985"/>
<dbReference type="EMBL" id="CP000850">
    <property type="protein sequence ID" value="ABV97867.1"/>
    <property type="molecule type" value="Genomic_DNA"/>
</dbReference>
<dbReference type="eggNOG" id="ENOG5032ZJQ">
    <property type="taxonomic scope" value="Bacteria"/>
</dbReference>
<name>A8LZ04_SALAI</name>
<proteinExistence type="predicted"/>
<dbReference type="AlphaFoldDB" id="A8LZ04"/>
<reference evidence="1" key="1">
    <citation type="submission" date="2007-10" db="EMBL/GenBank/DDBJ databases">
        <title>Complete sequence of Salinispora arenicola CNS-205.</title>
        <authorList>
            <consortium name="US DOE Joint Genome Institute"/>
            <person name="Copeland A."/>
            <person name="Lucas S."/>
            <person name="Lapidus A."/>
            <person name="Barry K."/>
            <person name="Glavina del Rio T."/>
            <person name="Dalin E."/>
            <person name="Tice H."/>
            <person name="Pitluck S."/>
            <person name="Foster B."/>
            <person name="Schmutz J."/>
            <person name="Larimer F."/>
            <person name="Land M."/>
            <person name="Hauser L."/>
            <person name="Kyrpides N."/>
            <person name="Ivanova N."/>
            <person name="Jensen P.R."/>
            <person name="Moore B.S."/>
            <person name="Penn K."/>
            <person name="Jenkins C."/>
            <person name="Udwary D."/>
            <person name="Xiang L."/>
            <person name="Gontang E."/>
            <person name="Richardson P."/>
        </authorList>
    </citation>
    <scope>NUCLEOTIDE SEQUENCE [LARGE SCALE GENOMIC DNA]</scope>
    <source>
        <strain evidence="1">CNS-205</strain>
    </source>
</reference>
<dbReference type="OrthoDB" id="2652375at2"/>
<protein>
    <submittedName>
        <fullName evidence="1">Uncharacterized protein</fullName>
    </submittedName>
</protein>
<gene>
    <name evidence="1" type="ordered locus">Sare_1985</name>
</gene>